<dbReference type="Pfam" id="PF00201">
    <property type="entry name" value="UDPGT"/>
    <property type="match status" value="1"/>
</dbReference>
<protein>
    <submittedName>
        <fullName evidence="4">Uncharacterized protein</fullName>
    </submittedName>
</protein>
<dbReference type="GO" id="GO:0035251">
    <property type="term" value="F:UDP-glucosyltransferase activity"/>
    <property type="evidence" value="ECO:0007669"/>
    <property type="project" value="InterPro"/>
</dbReference>
<evidence type="ECO:0000256" key="2">
    <source>
        <dbReference type="ARBA" id="ARBA00022676"/>
    </source>
</evidence>
<proteinExistence type="inferred from homology"/>
<dbReference type="OrthoDB" id="5835829at2759"/>
<evidence type="ECO:0000256" key="1">
    <source>
        <dbReference type="ARBA" id="ARBA00009995"/>
    </source>
</evidence>
<keyword evidence="2" id="KW-0328">Glycosyltransferase</keyword>
<dbReference type="FunFam" id="3.40.50.2000:FF:000088">
    <property type="entry name" value="Glycosyltransferase"/>
    <property type="match status" value="1"/>
</dbReference>
<sequence length="482" mass="54760">MADEEKLHIAMFPWLAFGHMIPFLELAKLFAEKGHRVSFICTPRNIDRLPKLPLKLLPAIDFVKLPLPHLDELPENAEATNDVPEDKVRYLKKAYDSLKHPLTHFLQSSNPDWVLYDFAPYWVGPIAAEIGIKAAFFSIITAAFLGFLGPSSVLMDDGDEHRKPEDLLVPPKWVPFPTTVAYRYYEVTKMIENIEGGDAGVSDLYRFGAGLKSSDIVLMRSCSEFEPEWLQVLENIHQKPVFPVGQLPPTPYDTNSEDEDCAWKSIKRWLDNQGKAGPVVYVAFGSESKPSQDELTELALGLERSELPFFWVLRTRRGSADTEVVDLPEGFEERTRGRGLVYKSWAPQLKILSHDSVRAVLTHSGWSTVVEALMFGRPLVLFTFFSDQGINARVLEEKKIGYSIPRNENDGSFTRDSVAESLKLVMVKEEGKVYRENTEKMKGLFGDRERQSRYVDNLLGYLRANRPLKIKSLPHMNAFGKH</sequence>
<dbReference type="Gene3D" id="3.40.50.2000">
    <property type="entry name" value="Glycogen Phosphorylase B"/>
    <property type="match status" value="2"/>
</dbReference>
<keyword evidence="3" id="KW-0808">Transferase</keyword>
<accession>A0A8K0DX53</accession>
<dbReference type="CDD" id="cd03784">
    <property type="entry name" value="GT1_Gtf-like"/>
    <property type="match status" value="1"/>
</dbReference>
<dbReference type="Proteomes" id="UP000796880">
    <property type="component" value="Unassembled WGS sequence"/>
</dbReference>
<comment type="caution">
    <text evidence="4">The sequence shown here is derived from an EMBL/GenBank/DDBJ whole genome shotgun (WGS) entry which is preliminary data.</text>
</comment>
<dbReference type="PANTHER" id="PTHR48049:SF160">
    <property type="entry name" value="UDP-GLYCOSYLTRANSFERASE 91A1"/>
    <property type="match status" value="1"/>
</dbReference>
<keyword evidence="5" id="KW-1185">Reference proteome</keyword>
<gene>
    <name evidence="4" type="ORF">FNV43_RR17462</name>
</gene>
<name>A0A8K0DX53_9ROSA</name>
<evidence type="ECO:0000256" key="3">
    <source>
        <dbReference type="ARBA" id="ARBA00022679"/>
    </source>
</evidence>
<comment type="similarity">
    <text evidence="1">Belongs to the UDP-glycosyltransferase family.</text>
</comment>
<dbReference type="SUPFAM" id="SSF53756">
    <property type="entry name" value="UDP-Glycosyltransferase/glycogen phosphorylase"/>
    <property type="match status" value="1"/>
</dbReference>
<reference evidence="4" key="1">
    <citation type="submission" date="2020-03" db="EMBL/GenBank/DDBJ databases">
        <title>A high-quality chromosome-level genome assembly of a woody plant with both climbing and erect habits, Rhamnella rubrinervis.</title>
        <authorList>
            <person name="Lu Z."/>
            <person name="Yang Y."/>
            <person name="Zhu X."/>
            <person name="Sun Y."/>
        </authorList>
    </citation>
    <scope>NUCLEOTIDE SEQUENCE</scope>
    <source>
        <strain evidence="4">BYM</strain>
        <tissue evidence="4">Leaf</tissue>
    </source>
</reference>
<dbReference type="InterPro" id="IPR002213">
    <property type="entry name" value="UDP_glucos_trans"/>
</dbReference>
<dbReference type="InterPro" id="IPR050481">
    <property type="entry name" value="UDP-glycosyltransf_plant"/>
</dbReference>
<dbReference type="FunFam" id="3.40.50.2000:FF:000037">
    <property type="entry name" value="Glycosyltransferase"/>
    <property type="match status" value="1"/>
</dbReference>
<dbReference type="PANTHER" id="PTHR48049">
    <property type="entry name" value="GLYCOSYLTRANSFERASE"/>
    <property type="match status" value="1"/>
</dbReference>
<evidence type="ECO:0000313" key="5">
    <source>
        <dbReference type="Proteomes" id="UP000796880"/>
    </source>
</evidence>
<dbReference type="AlphaFoldDB" id="A0A8K0DX53"/>
<organism evidence="4 5">
    <name type="scientific">Rhamnella rubrinervis</name>
    <dbReference type="NCBI Taxonomy" id="2594499"/>
    <lineage>
        <taxon>Eukaryota</taxon>
        <taxon>Viridiplantae</taxon>
        <taxon>Streptophyta</taxon>
        <taxon>Embryophyta</taxon>
        <taxon>Tracheophyta</taxon>
        <taxon>Spermatophyta</taxon>
        <taxon>Magnoliopsida</taxon>
        <taxon>eudicotyledons</taxon>
        <taxon>Gunneridae</taxon>
        <taxon>Pentapetalae</taxon>
        <taxon>rosids</taxon>
        <taxon>fabids</taxon>
        <taxon>Rosales</taxon>
        <taxon>Rhamnaceae</taxon>
        <taxon>rhamnoid group</taxon>
        <taxon>Rhamneae</taxon>
        <taxon>Rhamnella</taxon>
    </lineage>
</organism>
<dbReference type="EMBL" id="VOIH02000008">
    <property type="protein sequence ID" value="KAF3439187.1"/>
    <property type="molecule type" value="Genomic_DNA"/>
</dbReference>
<evidence type="ECO:0000313" key="4">
    <source>
        <dbReference type="EMBL" id="KAF3439187.1"/>
    </source>
</evidence>